<name>A0ABV2APG9_9EUKA</name>
<comment type="caution">
    <text evidence="1">The sequence shown here is derived from an EMBL/GenBank/DDBJ whole genome shotgun (WGS) entry which is preliminary data.</text>
</comment>
<dbReference type="EMBL" id="JBDODL010001496">
    <property type="protein sequence ID" value="MES1921572.1"/>
    <property type="molecule type" value="Genomic_DNA"/>
</dbReference>
<organism evidence="1 2">
    <name type="scientific">Bonamia ostreae</name>
    <dbReference type="NCBI Taxonomy" id="126728"/>
    <lineage>
        <taxon>Eukaryota</taxon>
        <taxon>Sar</taxon>
        <taxon>Rhizaria</taxon>
        <taxon>Endomyxa</taxon>
        <taxon>Ascetosporea</taxon>
        <taxon>Haplosporida</taxon>
        <taxon>Bonamia</taxon>
    </lineage>
</organism>
<gene>
    <name evidence="1" type="ORF">MHBO_003104</name>
</gene>
<dbReference type="Proteomes" id="UP001439008">
    <property type="component" value="Unassembled WGS sequence"/>
</dbReference>
<reference evidence="1 2" key="1">
    <citation type="journal article" date="2024" name="BMC Biol.">
        <title>Comparative genomics of Ascetosporea gives new insight into the evolutionary basis for animal parasitism in Rhizaria.</title>
        <authorList>
            <person name="Hiltunen Thoren M."/>
            <person name="Onut-Brannstrom I."/>
            <person name="Alfjorden A."/>
            <person name="Peckova H."/>
            <person name="Swords F."/>
            <person name="Hooper C."/>
            <person name="Holzer A.S."/>
            <person name="Bass D."/>
            <person name="Burki F."/>
        </authorList>
    </citation>
    <scope>NUCLEOTIDE SEQUENCE [LARGE SCALE GENOMIC DNA]</scope>
    <source>
        <strain evidence="1">20-A016</strain>
    </source>
</reference>
<keyword evidence="2" id="KW-1185">Reference proteome</keyword>
<sequence length="113" mass="12971">MDKIENLVHKIAAIRNATGEIKFEPISEQKYSDYLSKFSILLNDLDELKKVKAISDFTVVPRVSDFPVNFFYGENGKSCEDLRISNSDFEHDNVEEIIESFNKMVESILGSFK</sequence>
<evidence type="ECO:0000313" key="1">
    <source>
        <dbReference type="EMBL" id="MES1921572.1"/>
    </source>
</evidence>
<evidence type="ECO:0000313" key="2">
    <source>
        <dbReference type="Proteomes" id="UP001439008"/>
    </source>
</evidence>
<accession>A0ABV2APG9</accession>
<proteinExistence type="predicted"/>
<protein>
    <submittedName>
        <fullName evidence="1">Uncharacterized protein</fullName>
    </submittedName>
</protein>